<name>A0A2K3UTF8_9DEIO</name>
<dbReference type="InterPro" id="IPR028082">
    <property type="entry name" value="Peripla_BP_I"/>
</dbReference>
<evidence type="ECO:0000256" key="1">
    <source>
        <dbReference type="ARBA" id="ARBA00004196"/>
    </source>
</evidence>
<organism evidence="4 5">
    <name type="scientific">Deinococcus koreensis</name>
    <dbReference type="NCBI Taxonomy" id="2054903"/>
    <lineage>
        <taxon>Bacteria</taxon>
        <taxon>Thermotogati</taxon>
        <taxon>Deinococcota</taxon>
        <taxon>Deinococci</taxon>
        <taxon>Deinococcales</taxon>
        <taxon>Deinococcaceae</taxon>
        <taxon>Deinococcus</taxon>
    </lineage>
</organism>
<feature type="chain" id="PRO_5014426399" evidence="2">
    <location>
        <begin position="23"/>
        <end position="333"/>
    </location>
</feature>
<reference evidence="4 5" key="1">
    <citation type="submission" date="2018-01" db="EMBL/GenBank/DDBJ databases">
        <title>Deinococcus koreensis sp. nov., a radiation-resistant bacterium isolated from river water.</title>
        <authorList>
            <person name="Choi A."/>
        </authorList>
    </citation>
    <scope>NUCLEOTIDE SEQUENCE [LARGE SCALE GENOMIC DNA]</scope>
    <source>
        <strain evidence="4 5">SJW1-2</strain>
    </source>
</reference>
<evidence type="ECO:0000313" key="5">
    <source>
        <dbReference type="Proteomes" id="UP000236379"/>
    </source>
</evidence>
<dbReference type="NCBIfam" id="TIGR02637">
    <property type="entry name" value="RhaS"/>
    <property type="match status" value="1"/>
</dbReference>
<evidence type="ECO:0000256" key="2">
    <source>
        <dbReference type="SAM" id="SignalP"/>
    </source>
</evidence>
<comment type="subcellular location">
    <subcellularLocation>
        <location evidence="1">Cell envelope</location>
    </subcellularLocation>
</comment>
<dbReference type="Pfam" id="PF13407">
    <property type="entry name" value="Peripla_BP_4"/>
    <property type="match status" value="1"/>
</dbReference>
<dbReference type="CDD" id="cd20000">
    <property type="entry name" value="PBP1_ABC_rhamnose"/>
    <property type="match status" value="1"/>
</dbReference>
<evidence type="ECO:0000259" key="3">
    <source>
        <dbReference type="Pfam" id="PF13407"/>
    </source>
</evidence>
<dbReference type="PANTHER" id="PTHR30036:SF8">
    <property type="entry name" value="ABC-TYPE SUGAR TRANSPORT SYSTEM PERIPLASMIC COMPONENT-LIKE PROTEIN"/>
    <property type="match status" value="1"/>
</dbReference>
<feature type="signal peptide" evidence="2">
    <location>
        <begin position="1"/>
        <end position="22"/>
    </location>
</feature>
<gene>
    <name evidence="4" type="primary">rhaS</name>
    <name evidence="4" type="ORF">CVO96_17860</name>
</gene>
<dbReference type="RefSeq" id="WP_103313792.1">
    <property type="nucleotide sequence ID" value="NZ_PPPD01000002.1"/>
</dbReference>
<dbReference type="GO" id="GO:0030246">
    <property type="term" value="F:carbohydrate binding"/>
    <property type="evidence" value="ECO:0007669"/>
    <property type="project" value="TreeGrafter"/>
</dbReference>
<dbReference type="PANTHER" id="PTHR30036">
    <property type="entry name" value="D-XYLOSE-BINDING PERIPLASMIC PROTEIN"/>
    <property type="match status" value="1"/>
</dbReference>
<evidence type="ECO:0000313" key="4">
    <source>
        <dbReference type="EMBL" id="PNY79808.1"/>
    </source>
</evidence>
<dbReference type="AlphaFoldDB" id="A0A2K3UTF8"/>
<dbReference type="GO" id="GO:0015762">
    <property type="term" value="P:rhamnose transmembrane transport"/>
    <property type="evidence" value="ECO:0007669"/>
    <property type="project" value="InterPro"/>
</dbReference>
<dbReference type="InterPro" id="IPR025997">
    <property type="entry name" value="SBP_2_dom"/>
</dbReference>
<proteinExistence type="predicted"/>
<dbReference type="SUPFAM" id="SSF53822">
    <property type="entry name" value="Periplasmic binding protein-like I"/>
    <property type="match status" value="1"/>
</dbReference>
<dbReference type="InterPro" id="IPR050555">
    <property type="entry name" value="Bact_Solute-Bind_Prot2"/>
</dbReference>
<dbReference type="Gene3D" id="3.40.50.2300">
    <property type="match status" value="2"/>
</dbReference>
<dbReference type="EMBL" id="PPPD01000002">
    <property type="protein sequence ID" value="PNY79808.1"/>
    <property type="molecule type" value="Genomic_DNA"/>
</dbReference>
<keyword evidence="2" id="KW-0732">Signal</keyword>
<dbReference type="OrthoDB" id="9795981at2"/>
<dbReference type="Proteomes" id="UP000236379">
    <property type="component" value="Unassembled WGS sequence"/>
</dbReference>
<sequence length="333" mass="35313">MKTRSLLLSALTLSALATLAYAQTPALKKGLKITLLPKNINNPYNVIETSGGLEAGKEIGALVKVVGPSDAGASSQVSYINTAIAQKQDALVLAANDANALLPYLARAKASGMKIVTMDSDTAVSGRTLFINQANSEGIGRAQVQLVGKLIGYKGEIAVLSATPNATNQNTWIKWMQEELKLPRYKDMKLVKIAYGNDDDQKSFTEMQGLIQAYPNLKGVISPTTVGISAGARYLSTSPSKGKVALTGLGTPNQMRAFVKDGTVTAFQLWNPADVGYLATYAAAALVSGQITGKPGEKFKAGRLGEYTIGKDGEIIVGPPYTFDKANIDKFDF</sequence>
<comment type="caution">
    <text evidence="4">The sequence shown here is derived from an EMBL/GenBank/DDBJ whole genome shotgun (WGS) entry which is preliminary data.</text>
</comment>
<feature type="domain" description="Periplasmic binding protein" evidence="3">
    <location>
        <begin position="33"/>
        <end position="290"/>
    </location>
</feature>
<keyword evidence="5" id="KW-1185">Reference proteome</keyword>
<dbReference type="InterPro" id="IPR013459">
    <property type="entry name" value="RhaS"/>
</dbReference>
<dbReference type="GO" id="GO:0030288">
    <property type="term" value="C:outer membrane-bounded periplasmic space"/>
    <property type="evidence" value="ECO:0007669"/>
    <property type="project" value="TreeGrafter"/>
</dbReference>
<protein>
    <submittedName>
        <fullName evidence="4">Rhamnose ABC transporter substrate-binding protein</fullName>
    </submittedName>
</protein>
<accession>A0A2K3UTF8</accession>